<name>A0ABS2DJL0_9BACI</name>
<dbReference type="RefSeq" id="WP_204204032.1">
    <property type="nucleotide sequence ID" value="NZ_JAFELM010000034.1"/>
</dbReference>
<accession>A0ABS2DJL0</accession>
<reference evidence="2 3" key="1">
    <citation type="submission" date="2021-02" db="EMBL/GenBank/DDBJ databases">
        <title>Bacillus sp. RD4P76, an endophyte from a halophyte.</title>
        <authorList>
            <person name="Sun J.-Q."/>
        </authorList>
    </citation>
    <scope>NUCLEOTIDE SEQUENCE [LARGE SCALE GENOMIC DNA]</scope>
    <source>
        <strain evidence="2 3">RD4P76</strain>
    </source>
</reference>
<proteinExistence type="predicted"/>
<dbReference type="EMBL" id="JAFELM010000034">
    <property type="protein sequence ID" value="MBM6618681.1"/>
    <property type="molecule type" value="Genomic_DNA"/>
</dbReference>
<keyword evidence="3" id="KW-1185">Reference proteome</keyword>
<evidence type="ECO:0000313" key="3">
    <source>
        <dbReference type="Proteomes" id="UP001518925"/>
    </source>
</evidence>
<evidence type="ECO:0000256" key="1">
    <source>
        <dbReference type="SAM" id="MobiDB-lite"/>
    </source>
</evidence>
<dbReference type="Proteomes" id="UP001518925">
    <property type="component" value="Unassembled WGS sequence"/>
</dbReference>
<gene>
    <name evidence="2" type="ORF">JR050_13505</name>
</gene>
<feature type="region of interest" description="Disordered" evidence="1">
    <location>
        <begin position="70"/>
        <end position="102"/>
    </location>
</feature>
<sequence length="102" mass="11762">MVDNKDTETYTDFSNVEAMRNFIVPNHMPEGPYGCPIGADEPVQNKSTPWQEGQRTYSAFNYEFKNLHQDIPRQFPGAHPTHDDPEVNEEQPFTTPTFSKEK</sequence>
<protein>
    <submittedName>
        <fullName evidence="2">Cytosolic protein</fullName>
    </submittedName>
</protein>
<feature type="compositionally biased region" description="Polar residues" evidence="1">
    <location>
        <begin position="91"/>
        <end position="102"/>
    </location>
</feature>
<evidence type="ECO:0000313" key="2">
    <source>
        <dbReference type="EMBL" id="MBM6618681.1"/>
    </source>
</evidence>
<comment type="caution">
    <text evidence="2">The sequence shown here is derived from an EMBL/GenBank/DDBJ whole genome shotgun (WGS) entry which is preliminary data.</text>
</comment>
<organism evidence="2 3">
    <name type="scientific">Bacillus suaedaesalsae</name>
    <dbReference type="NCBI Taxonomy" id="2810349"/>
    <lineage>
        <taxon>Bacteria</taxon>
        <taxon>Bacillati</taxon>
        <taxon>Bacillota</taxon>
        <taxon>Bacilli</taxon>
        <taxon>Bacillales</taxon>
        <taxon>Bacillaceae</taxon>
        <taxon>Bacillus</taxon>
    </lineage>
</organism>